<protein>
    <recommendedName>
        <fullName evidence="7">dCMP deaminase</fullName>
        <ecNumber evidence="6">3.5.4.12</ecNumber>
    </recommendedName>
    <alternativeName>
        <fullName evidence="7">dCMP deaminase</fullName>
    </alternativeName>
</protein>
<evidence type="ECO:0000256" key="4">
    <source>
        <dbReference type="ARBA" id="ARBA00022801"/>
    </source>
</evidence>
<dbReference type="Gene3D" id="3.40.140.10">
    <property type="entry name" value="Cytidine Deaminase, domain 2"/>
    <property type="match status" value="2"/>
</dbReference>
<dbReference type="PANTHER" id="PTHR11086:SF18">
    <property type="entry name" value="DEOXYCYTIDYLATE DEAMINASE"/>
    <property type="match status" value="1"/>
</dbReference>
<organism evidence="10 11">
    <name type="scientific">Nematostella vectensis</name>
    <name type="common">Starlet sea anemone</name>
    <dbReference type="NCBI Taxonomy" id="45351"/>
    <lineage>
        <taxon>Eukaryota</taxon>
        <taxon>Metazoa</taxon>
        <taxon>Cnidaria</taxon>
        <taxon>Anthozoa</taxon>
        <taxon>Hexacorallia</taxon>
        <taxon>Actiniaria</taxon>
        <taxon>Edwardsiidae</taxon>
        <taxon>Nematostella</taxon>
    </lineage>
</organism>
<keyword evidence="2" id="KW-0479">Metal-binding</keyword>
<dbReference type="Pfam" id="PF00383">
    <property type="entry name" value="dCMP_cyt_deam_1"/>
    <property type="match status" value="2"/>
</dbReference>
<evidence type="ECO:0000256" key="1">
    <source>
        <dbReference type="ARBA" id="ARBA00006576"/>
    </source>
</evidence>
<dbReference type="AlphaFoldDB" id="A7RT49"/>
<dbReference type="PANTHER" id="PTHR11086">
    <property type="entry name" value="DEOXYCYTIDYLATE DEAMINASE-RELATED"/>
    <property type="match status" value="1"/>
</dbReference>
<evidence type="ECO:0000256" key="2">
    <source>
        <dbReference type="ARBA" id="ARBA00022723"/>
    </source>
</evidence>
<dbReference type="FunCoup" id="A7RT49">
    <property type="interactions" value="24"/>
</dbReference>
<evidence type="ECO:0000256" key="5">
    <source>
        <dbReference type="ARBA" id="ARBA00022833"/>
    </source>
</evidence>
<evidence type="ECO:0000313" key="10">
    <source>
        <dbReference type="EMBL" id="EDO45395.1"/>
    </source>
</evidence>
<dbReference type="InterPro" id="IPR016192">
    <property type="entry name" value="APOBEC/CMP_deaminase_Zn-bd"/>
</dbReference>
<evidence type="ECO:0000256" key="6">
    <source>
        <dbReference type="ARBA" id="ARBA00038938"/>
    </source>
</evidence>
<dbReference type="InterPro" id="IPR015517">
    <property type="entry name" value="dCMP_deaminase-rel"/>
</dbReference>
<dbReference type="eggNOG" id="KOG3127">
    <property type="taxonomic scope" value="Eukaryota"/>
</dbReference>
<reference evidence="10 11" key="1">
    <citation type="journal article" date="2007" name="Science">
        <title>Sea anemone genome reveals ancestral eumetazoan gene repertoire and genomic organization.</title>
        <authorList>
            <person name="Putnam N.H."/>
            <person name="Srivastava M."/>
            <person name="Hellsten U."/>
            <person name="Dirks B."/>
            <person name="Chapman J."/>
            <person name="Salamov A."/>
            <person name="Terry A."/>
            <person name="Shapiro H."/>
            <person name="Lindquist E."/>
            <person name="Kapitonov V.V."/>
            <person name="Jurka J."/>
            <person name="Genikhovich G."/>
            <person name="Grigoriev I.V."/>
            <person name="Lucas S.M."/>
            <person name="Steele R.E."/>
            <person name="Finnerty J.R."/>
            <person name="Technau U."/>
            <person name="Martindale M.Q."/>
            <person name="Rokhsar D.S."/>
        </authorList>
    </citation>
    <scope>NUCLEOTIDE SEQUENCE [LARGE SCALE GENOMIC DNA]</scope>
    <source>
        <strain evidence="11">CH2 X CH6</strain>
    </source>
</reference>
<dbReference type="GO" id="GO:0006226">
    <property type="term" value="P:dUMP biosynthetic process"/>
    <property type="evidence" value="ECO:0000318"/>
    <property type="project" value="GO_Central"/>
</dbReference>
<dbReference type="GO" id="GO:0005737">
    <property type="term" value="C:cytoplasm"/>
    <property type="evidence" value="ECO:0000318"/>
    <property type="project" value="GO_Central"/>
</dbReference>
<dbReference type="EMBL" id="DS469536">
    <property type="protein sequence ID" value="EDO45395.1"/>
    <property type="molecule type" value="Genomic_DNA"/>
</dbReference>
<evidence type="ECO:0000256" key="7">
    <source>
        <dbReference type="ARBA" id="ARBA00041763"/>
    </source>
</evidence>
<gene>
    <name evidence="10" type="ORF">NEMVEDRAFT_v1g201752</name>
</gene>
<feature type="domain" description="CMP/dCMP-type deaminase" evidence="9">
    <location>
        <begin position="42"/>
        <end position="146"/>
    </location>
</feature>
<evidence type="ECO:0000259" key="9">
    <source>
        <dbReference type="PROSITE" id="PS51747"/>
    </source>
</evidence>
<dbReference type="OMA" id="IFRREWW"/>
<dbReference type="EC" id="3.5.4.12" evidence="6"/>
<dbReference type="GO" id="GO:0008270">
    <property type="term" value="F:zinc ion binding"/>
    <property type="evidence" value="ECO:0007669"/>
    <property type="project" value="InterPro"/>
</dbReference>
<feature type="region of interest" description="Disordered" evidence="8">
    <location>
        <begin position="1"/>
        <end position="34"/>
    </location>
</feature>
<dbReference type="InterPro" id="IPR016193">
    <property type="entry name" value="Cytidine_deaminase-like"/>
</dbReference>
<dbReference type="InterPro" id="IPR002125">
    <property type="entry name" value="CMP_dCMP_dom"/>
</dbReference>
<evidence type="ECO:0000256" key="3">
    <source>
        <dbReference type="ARBA" id="ARBA00022727"/>
    </source>
</evidence>
<evidence type="ECO:0000256" key="8">
    <source>
        <dbReference type="SAM" id="MobiDB-lite"/>
    </source>
</evidence>
<dbReference type="KEGG" id="nve:5517385"/>
<dbReference type="OrthoDB" id="6710946at2759"/>
<keyword evidence="3" id="KW-0545">Nucleotide biosynthesis</keyword>
<name>A7RT49_NEMVE</name>
<dbReference type="PROSITE" id="PS51747">
    <property type="entry name" value="CYT_DCMP_DEAMINASES_2"/>
    <property type="match status" value="2"/>
</dbReference>
<dbReference type="Proteomes" id="UP000001593">
    <property type="component" value="Unassembled WGS sequence"/>
</dbReference>
<keyword evidence="11" id="KW-1185">Reference proteome</keyword>
<keyword evidence="5" id="KW-0862">Zinc</keyword>
<sequence length="432" mass="48416">MESVHPGIKRSHDDKEQISGNHAGKSPYGRISSHTTHNLRVQKEDLFMVLALFMRESPWADGEPTTGAVYVQDNGRLLSVDCTRLGIHGGVQALIKYPDKIKGCTVYLSSFPCASCAKFLTQFGVKKVYYLPLTPEKEGDHRNTELIFRTSDVALFLFVPEVDSVILDRLETERSQYDYNNQTRPKSAGVESSDPTEVAWFRNVFFDYFGNPDSRSSCSQMERLNKVMRDALSCKMEVFLRWVWGATRHDVPSALSWTGLNSAGQGERQEDADHEEFLHLSRVAQLLSYASDDPHVGIGCVITKDRELVGFGWNHFLNGGYGTFPQASDSPDFSHVSKDQLKYPFVVHAEQNAIISRNTRDISGPGTTMFATRSPCDECMPLLLGVGVKRFVLPPATPFRNTQSARVLAEDVFSEKCKAGELQVYRAKKIPN</sequence>
<dbReference type="STRING" id="45351.A7RT49"/>
<dbReference type="InParanoid" id="A7RT49"/>
<dbReference type="SUPFAM" id="SSF53927">
    <property type="entry name" value="Cytidine deaminase-like"/>
    <property type="match status" value="2"/>
</dbReference>
<dbReference type="PROSITE" id="PS00903">
    <property type="entry name" value="CYT_DCMP_DEAMINASES_1"/>
    <property type="match status" value="1"/>
</dbReference>
<dbReference type="GO" id="GO:0004132">
    <property type="term" value="F:dCMP deaminase activity"/>
    <property type="evidence" value="ECO:0000318"/>
    <property type="project" value="GO_Central"/>
</dbReference>
<feature type="domain" description="CMP/dCMP-type deaminase" evidence="9">
    <location>
        <begin position="272"/>
        <end position="408"/>
    </location>
</feature>
<evidence type="ECO:0000313" key="11">
    <source>
        <dbReference type="Proteomes" id="UP000001593"/>
    </source>
</evidence>
<dbReference type="HOGENOM" id="CLU_038832_1_0_1"/>
<dbReference type="PhylomeDB" id="A7RT49"/>
<comment type="similarity">
    <text evidence="1">Belongs to the cytidine and deoxycytidylate deaminase family.</text>
</comment>
<accession>A7RT49</accession>
<proteinExistence type="inferred from homology"/>
<dbReference type="FunFam" id="3.40.140.10:FF:000196">
    <property type="entry name" value="Predicted protein"/>
    <property type="match status" value="1"/>
</dbReference>
<keyword evidence="4" id="KW-0378">Hydrolase</keyword>
<dbReference type="GO" id="GO:0006231">
    <property type="term" value="P:dTMP biosynthetic process"/>
    <property type="evidence" value="ECO:0000318"/>
    <property type="project" value="GO_Central"/>
</dbReference>